<name>A0A1C7NE24_9FUNG</name>
<protein>
    <submittedName>
        <fullName evidence="2">Uncharacterized protein</fullName>
    </submittedName>
</protein>
<feature type="compositionally biased region" description="Basic and acidic residues" evidence="1">
    <location>
        <begin position="19"/>
        <end position="33"/>
    </location>
</feature>
<gene>
    <name evidence="2" type="ORF">A0J61_04764</name>
</gene>
<reference evidence="2 3" key="1">
    <citation type="submission" date="2016-03" db="EMBL/GenBank/DDBJ databases">
        <title>Choanephora cucurbitarum.</title>
        <authorList>
            <person name="Min B."/>
            <person name="Park H."/>
            <person name="Park J.-H."/>
            <person name="Shin H.-D."/>
            <person name="Choi I.-G."/>
        </authorList>
    </citation>
    <scope>NUCLEOTIDE SEQUENCE [LARGE SCALE GENOMIC DNA]</scope>
    <source>
        <strain evidence="2 3">KUS-F28377</strain>
    </source>
</reference>
<dbReference type="STRING" id="101091.A0A1C7NE24"/>
<dbReference type="EMBL" id="LUGH01000240">
    <property type="protein sequence ID" value="OBZ87190.1"/>
    <property type="molecule type" value="Genomic_DNA"/>
</dbReference>
<evidence type="ECO:0000313" key="2">
    <source>
        <dbReference type="EMBL" id="OBZ87190.1"/>
    </source>
</evidence>
<dbReference type="AlphaFoldDB" id="A0A1C7NE24"/>
<dbReference type="Proteomes" id="UP000093000">
    <property type="component" value="Unassembled WGS sequence"/>
</dbReference>
<keyword evidence="3" id="KW-1185">Reference proteome</keyword>
<dbReference type="InParanoid" id="A0A1C7NE24"/>
<evidence type="ECO:0000256" key="1">
    <source>
        <dbReference type="SAM" id="MobiDB-lite"/>
    </source>
</evidence>
<feature type="compositionally biased region" description="Polar residues" evidence="1">
    <location>
        <begin position="38"/>
        <end position="48"/>
    </location>
</feature>
<accession>A0A1C7NE24</accession>
<comment type="caution">
    <text evidence="2">The sequence shown here is derived from an EMBL/GenBank/DDBJ whole genome shotgun (WGS) entry which is preliminary data.</text>
</comment>
<feature type="region of interest" description="Disordered" evidence="1">
    <location>
        <begin position="17"/>
        <end position="48"/>
    </location>
</feature>
<sequence length="183" mass="20336">MGASICSAILLWHEKKQRHIGEHHSEESKKGETDSFETDNQTVTNTQDALDSIPKQTIPISNDEPDRFVCHHSPPSTVNLSYSPLIHEPNSPYEGLQRPVSTIIAPYTPSPLIMSPQAPLQQPYYSSDNLPNVAHVHGNSAYYSSPHATANLPYQSLHSPYSSSDYSNTNMSYPFNPSHYASQ</sequence>
<evidence type="ECO:0000313" key="3">
    <source>
        <dbReference type="Proteomes" id="UP000093000"/>
    </source>
</evidence>
<organism evidence="2 3">
    <name type="scientific">Choanephora cucurbitarum</name>
    <dbReference type="NCBI Taxonomy" id="101091"/>
    <lineage>
        <taxon>Eukaryota</taxon>
        <taxon>Fungi</taxon>
        <taxon>Fungi incertae sedis</taxon>
        <taxon>Mucoromycota</taxon>
        <taxon>Mucoromycotina</taxon>
        <taxon>Mucoromycetes</taxon>
        <taxon>Mucorales</taxon>
        <taxon>Mucorineae</taxon>
        <taxon>Choanephoraceae</taxon>
        <taxon>Choanephoroideae</taxon>
        <taxon>Choanephora</taxon>
    </lineage>
</organism>
<dbReference type="OrthoDB" id="2259253at2759"/>
<proteinExistence type="predicted"/>